<dbReference type="Pfam" id="PF00657">
    <property type="entry name" value="Lipase_GDSL"/>
    <property type="match status" value="1"/>
</dbReference>
<dbReference type="SUPFAM" id="SSF52266">
    <property type="entry name" value="SGNH hydrolase"/>
    <property type="match status" value="1"/>
</dbReference>
<proteinExistence type="inferred from homology"/>
<dbReference type="STRING" id="29367.CLPUN_27810"/>
<keyword evidence="2 4" id="KW-0378">Hydrolase</keyword>
<comment type="caution">
    <text evidence="4">The sequence shown here is derived from an EMBL/GenBank/DDBJ whole genome shotgun (WGS) entry which is preliminary data.</text>
</comment>
<keyword evidence="5" id="KW-1185">Reference proteome</keyword>
<sequence length="248" mass="27943">MKKSILIIFKKLLLFLIAFLQIGFLTTTANAASTKPTVYIAGDSTVATYDPSVSSKVGWGQVIPTYFTSDLIFENHAIGGRSSKSFIDEGRLAEILKKIKPNDYLFIQFGHNDQKKNDPARYTEPYTTYKQYLKQYIDGARAKKAIPVLITPVARLNYKNGKFNNDFVDYDAAMKQVAAKEKVKIIDLTTKSINYFTSIGYNETYKLFMISLDGTDRTHFTKQGGIQIAKLVSQGVKENNLPISKYVK</sequence>
<dbReference type="PANTHER" id="PTHR43695">
    <property type="entry name" value="PUTATIVE (AFU_ORTHOLOGUE AFUA_2G17250)-RELATED"/>
    <property type="match status" value="1"/>
</dbReference>
<gene>
    <name evidence="4" type="primary">yesY</name>
    <name evidence="4" type="ORF">CLPUN_27810</name>
</gene>
<evidence type="ECO:0000256" key="2">
    <source>
        <dbReference type="ARBA" id="ARBA00022801"/>
    </source>
</evidence>
<dbReference type="AlphaFoldDB" id="A0A1S8TEQ1"/>
<name>A0A1S8TEQ1_9CLOT</name>
<protein>
    <submittedName>
        <fullName evidence="4">Putative rhamnogalacturonan acetylesterase YesY</fullName>
        <ecNumber evidence="4">3.1.1.-</ecNumber>
    </submittedName>
</protein>
<feature type="signal peptide" evidence="3">
    <location>
        <begin position="1"/>
        <end position="31"/>
    </location>
</feature>
<dbReference type="Gene3D" id="3.40.50.1110">
    <property type="entry name" value="SGNH hydrolase"/>
    <property type="match status" value="1"/>
</dbReference>
<dbReference type="InterPro" id="IPR036514">
    <property type="entry name" value="SGNH_hydro_sf"/>
</dbReference>
<comment type="similarity">
    <text evidence="1">Belongs to the 'GDSL' lipolytic enzyme family.</text>
</comment>
<dbReference type="InterPro" id="IPR001087">
    <property type="entry name" value="GDSL"/>
</dbReference>
<evidence type="ECO:0000313" key="4">
    <source>
        <dbReference type="EMBL" id="OOM76280.1"/>
    </source>
</evidence>
<keyword evidence="3" id="KW-0732">Signal</keyword>
<feature type="chain" id="PRO_5012684467" evidence="3">
    <location>
        <begin position="32"/>
        <end position="248"/>
    </location>
</feature>
<dbReference type="PANTHER" id="PTHR43695:SF1">
    <property type="entry name" value="RHAMNOGALACTURONAN ACETYLESTERASE"/>
    <property type="match status" value="1"/>
</dbReference>
<reference evidence="4 5" key="1">
    <citation type="submission" date="2016-05" db="EMBL/GenBank/DDBJ databases">
        <title>Microbial solvent formation.</title>
        <authorList>
            <person name="Poehlein A."/>
            <person name="Montoya Solano J.D."/>
            <person name="Flitsch S."/>
            <person name="Krabben P."/>
            <person name="Duerre P."/>
            <person name="Daniel R."/>
        </authorList>
    </citation>
    <scope>NUCLEOTIDE SEQUENCE [LARGE SCALE GENOMIC DNA]</scope>
    <source>
        <strain evidence="4 5">DSM 2619</strain>
    </source>
</reference>
<evidence type="ECO:0000256" key="1">
    <source>
        <dbReference type="ARBA" id="ARBA00008668"/>
    </source>
</evidence>
<dbReference type="CDD" id="cd01821">
    <property type="entry name" value="Rhamnogalacturan_acetylesterase_like"/>
    <property type="match status" value="1"/>
</dbReference>
<evidence type="ECO:0000256" key="3">
    <source>
        <dbReference type="SAM" id="SignalP"/>
    </source>
</evidence>
<dbReference type="InterPro" id="IPR037459">
    <property type="entry name" value="RhgT-like"/>
</dbReference>
<dbReference type="Proteomes" id="UP000190890">
    <property type="component" value="Unassembled WGS sequence"/>
</dbReference>
<dbReference type="GO" id="GO:0016788">
    <property type="term" value="F:hydrolase activity, acting on ester bonds"/>
    <property type="evidence" value="ECO:0007669"/>
    <property type="project" value="InterPro"/>
</dbReference>
<dbReference type="RefSeq" id="WP_077847875.1">
    <property type="nucleotide sequence ID" value="NZ_LZZM01000175.1"/>
</dbReference>
<evidence type="ECO:0000313" key="5">
    <source>
        <dbReference type="Proteomes" id="UP000190890"/>
    </source>
</evidence>
<accession>A0A1S8TEQ1</accession>
<organism evidence="4 5">
    <name type="scientific">Clostridium puniceum</name>
    <dbReference type="NCBI Taxonomy" id="29367"/>
    <lineage>
        <taxon>Bacteria</taxon>
        <taxon>Bacillati</taxon>
        <taxon>Bacillota</taxon>
        <taxon>Clostridia</taxon>
        <taxon>Eubacteriales</taxon>
        <taxon>Clostridiaceae</taxon>
        <taxon>Clostridium</taxon>
    </lineage>
</organism>
<dbReference type="EC" id="3.1.1.-" evidence="4"/>
<dbReference type="EMBL" id="LZZM01000175">
    <property type="protein sequence ID" value="OOM76280.1"/>
    <property type="molecule type" value="Genomic_DNA"/>
</dbReference>
<dbReference type="OrthoDB" id="9807041at2"/>